<evidence type="ECO:0000313" key="5">
    <source>
        <dbReference type="Proteomes" id="UP000001070"/>
    </source>
</evidence>
<dbReference type="AlphaFoldDB" id="B4JES8"/>
<proteinExistence type="predicted"/>
<feature type="signal peptide" evidence="3">
    <location>
        <begin position="1"/>
        <end position="26"/>
    </location>
</feature>
<sequence>MRHNLACNLGLLSIFFWLGNDESAAGSSNPNYIDYYHGNASAKMLRFHDFEPRPRTNAENSGGGGGQGRGRRGGAGGGGGGSREGRGFHFSESGEDVSVEMEFIVPFFRIPVKRSMKLARDAVHGLLNLHTGALLNTAVVVGAGAIIAAIVRLVLAPMVFTSIGNGFGYNAKQFDDTPKSSRGMRSLTQVLESQLDEHSIDVSVCAQRAICHYLQRNAAQLQNNQSTPSPARLIDVLANSRWLDSLLNGTAVFSAIDVARSSRSNCKHIYRSCSCVAIWAASEKEAETSSSSTTASKWKEQKNVQRLRLISFDTVDKDIALGLNYLMPFVEVPVKRKRNAPPRPLVIVNSAAIFSCGLLAASGLIVGHLIRSMSLENIVPDSKSEQSSNHKARSLLDEEQNFLQLFDNFKLVYRNTSGDRVETGLPSLIVTMERTFLENDINLPVCLLKSICALTHKAGEKVRGGIASDVELMLDGVISWSWLMSWLEQSALRDAIEAGRVAAPEYCNIKYPRCKWTAPEEQLLHLMHNNVQFK</sequence>
<evidence type="ECO:0000313" key="4">
    <source>
        <dbReference type="EMBL" id="EDV93209.1"/>
    </source>
</evidence>
<feature type="transmembrane region" description="Helical" evidence="2">
    <location>
        <begin position="345"/>
        <end position="370"/>
    </location>
</feature>
<dbReference type="eggNOG" id="ENOG502T8U8">
    <property type="taxonomic scope" value="Eukaryota"/>
</dbReference>
<keyword evidence="2" id="KW-1133">Transmembrane helix</keyword>
<feature type="chain" id="PRO_5002812113" evidence="3">
    <location>
        <begin position="27"/>
        <end position="534"/>
    </location>
</feature>
<protein>
    <submittedName>
        <fullName evidence="4">GH18394</fullName>
    </submittedName>
</protein>
<keyword evidence="2" id="KW-0472">Membrane</keyword>
<dbReference type="EMBL" id="CH916369">
    <property type="protein sequence ID" value="EDV93209.1"/>
    <property type="molecule type" value="Genomic_DNA"/>
</dbReference>
<name>B4JES8_DROGR</name>
<dbReference type="OrthoDB" id="6436512at2759"/>
<evidence type="ECO:0000256" key="1">
    <source>
        <dbReference type="SAM" id="MobiDB-lite"/>
    </source>
</evidence>
<feature type="region of interest" description="Disordered" evidence="1">
    <location>
        <begin position="52"/>
        <end position="89"/>
    </location>
</feature>
<feature type="compositionally biased region" description="Gly residues" evidence="1">
    <location>
        <begin position="61"/>
        <end position="82"/>
    </location>
</feature>
<dbReference type="Proteomes" id="UP000001070">
    <property type="component" value="Unassembled WGS sequence"/>
</dbReference>
<organism evidence="5">
    <name type="scientific">Drosophila grimshawi</name>
    <name type="common">Hawaiian fruit fly</name>
    <name type="synonym">Idiomyia grimshawi</name>
    <dbReference type="NCBI Taxonomy" id="7222"/>
    <lineage>
        <taxon>Eukaryota</taxon>
        <taxon>Metazoa</taxon>
        <taxon>Ecdysozoa</taxon>
        <taxon>Arthropoda</taxon>
        <taxon>Hexapoda</taxon>
        <taxon>Insecta</taxon>
        <taxon>Pterygota</taxon>
        <taxon>Neoptera</taxon>
        <taxon>Endopterygota</taxon>
        <taxon>Diptera</taxon>
        <taxon>Brachycera</taxon>
        <taxon>Muscomorpha</taxon>
        <taxon>Ephydroidea</taxon>
        <taxon>Drosophilidae</taxon>
        <taxon>Drosophila</taxon>
        <taxon>Hawaiian Drosophila</taxon>
    </lineage>
</organism>
<dbReference type="PhylomeDB" id="B4JES8"/>
<accession>B4JES8</accession>
<dbReference type="InParanoid" id="B4JES8"/>
<keyword evidence="2" id="KW-0812">Transmembrane</keyword>
<keyword evidence="3" id="KW-0732">Signal</keyword>
<evidence type="ECO:0000256" key="3">
    <source>
        <dbReference type="SAM" id="SignalP"/>
    </source>
</evidence>
<keyword evidence="5" id="KW-1185">Reference proteome</keyword>
<gene>
    <name evidence="4" type="primary">Dgri\GH18394</name>
    <name evidence="4" type="ORF">Dgri_GH18394</name>
</gene>
<reference evidence="4 5" key="1">
    <citation type="journal article" date="2007" name="Nature">
        <title>Evolution of genes and genomes on the Drosophila phylogeny.</title>
        <authorList>
            <consortium name="Drosophila 12 Genomes Consortium"/>
            <person name="Clark A.G."/>
            <person name="Eisen M.B."/>
            <person name="Smith D.R."/>
            <person name="Bergman C.M."/>
            <person name="Oliver B."/>
            <person name="Markow T.A."/>
            <person name="Kaufman T.C."/>
            <person name="Kellis M."/>
            <person name="Gelbart W."/>
            <person name="Iyer V.N."/>
            <person name="Pollard D.A."/>
            <person name="Sackton T.B."/>
            <person name="Larracuente A.M."/>
            <person name="Singh N.D."/>
            <person name="Abad J.P."/>
            <person name="Abt D.N."/>
            <person name="Adryan B."/>
            <person name="Aguade M."/>
            <person name="Akashi H."/>
            <person name="Anderson W.W."/>
            <person name="Aquadro C.F."/>
            <person name="Ardell D.H."/>
            <person name="Arguello R."/>
            <person name="Artieri C.G."/>
            <person name="Barbash D.A."/>
            <person name="Barker D."/>
            <person name="Barsanti P."/>
            <person name="Batterham P."/>
            <person name="Batzoglou S."/>
            <person name="Begun D."/>
            <person name="Bhutkar A."/>
            <person name="Blanco E."/>
            <person name="Bosak S.A."/>
            <person name="Bradley R.K."/>
            <person name="Brand A.D."/>
            <person name="Brent M.R."/>
            <person name="Brooks A.N."/>
            <person name="Brown R.H."/>
            <person name="Butlin R.K."/>
            <person name="Caggese C."/>
            <person name="Calvi B.R."/>
            <person name="Bernardo de Carvalho A."/>
            <person name="Caspi A."/>
            <person name="Castrezana S."/>
            <person name="Celniker S.E."/>
            <person name="Chang J.L."/>
            <person name="Chapple C."/>
            <person name="Chatterji S."/>
            <person name="Chinwalla A."/>
            <person name="Civetta A."/>
            <person name="Clifton S.W."/>
            <person name="Comeron J.M."/>
            <person name="Costello J.C."/>
            <person name="Coyne J.A."/>
            <person name="Daub J."/>
            <person name="David R.G."/>
            <person name="Delcher A.L."/>
            <person name="Delehaunty K."/>
            <person name="Do C.B."/>
            <person name="Ebling H."/>
            <person name="Edwards K."/>
            <person name="Eickbush T."/>
            <person name="Evans J.D."/>
            <person name="Filipski A."/>
            <person name="Findeiss S."/>
            <person name="Freyhult E."/>
            <person name="Fulton L."/>
            <person name="Fulton R."/>
            <person name="Garcia A.C."/>
            <person name="Gardiner A."/>
            <person name="Garfield D.A."/>
            <person name="Garvin B.E."/>
            <person name="Gibson G."/>
            <person name="Gilbert D."/>
            <person name="Gnerre S."/>
            <person name="Godfrey J."/>
            <person name="Good R."/>
            <person name="Gotea V."/>
            <person name="Gravely B."/>
            <person name="Greenberg A.J."/>
            <person name="Griffiths-Jones S."/>
            <person name="Gross S."/>
            <person name="Guigo R."/>
            <person name="Gustafson E.A."/>
            <person name="Haerty W."/>
            <person name="Hahn M.W."/>
            <person name="Halligan D.L."/>
            <person name="Halpern A.L."/>
            <person name="Halter G.M."/>
            <person name="Han M.V."/>
            <person name="Heger A."/>
            <person name="Hillier L."/>
            <person name="Hinrichs A.S."/>
            <person name="Holmes I."/>
            <person name="Hoskins R.A."/>
            <person name="Hubisz M.J."/>
            <person name="Hultmark D."/>
            <person name="Huntley M.A."/>
            <person name="Jaffe D.B."/>
            <person name="Jagadeeshan S."/>
            <person name="Jeck W.R."/>
            <person name="Johnson J."/>
            <person name="Jones C.D."/>
            <person name="Jordan W.C."/>
            <person name="Karpen G.H."/>
            <person name="Kataoka E."/>
            <person name="Keightley P.D."/>
            <person name="Kheradpour P."/>
            <person name="Kirkness E.F."/>
            <person name="Koerich L.B."/>
            <person name="Kristiansen K."/>
            <person name="Kudrna D."/>
            <person name="Kulathinal R.J."/>
            <person name="Kumar S."/>
            <person name="Kwok R."/>
            <person name="Lander E."/>
            <person name="Langley C.H."/>
            <person name="Lapoint R."/>
            <person name="Lazzaro B.P."/>
            <person name="Lee S.J."/>
            <person name="Levesque L."/>
            <person name="Li R."/>
            <person name="Lin C.F."/>
            <person name="Lin M.F."/>
            <person name="Lindblad-Toh K."/>
            <person name="Llopart A."/>
            <person name="Long M."/>
            <person name="Low L."/>
            <person name="Lozovsky E."/>
            <person name="Lu J."/>
            <person name="Luo M."/>
            <person name="Machado C.A."/>
            <person name="Makalowski W."/>
            <person name="Marzo M."/>
            <person name="Matsuda M."/>
            <person name="Matzkin L."/>
            <person name="McAllister B."/>
            <person name="McBride C.S."/>
            <person name="McKernan B."/>
            <person name="McKernan K."/>
            <person name="Mendez-Lago M."/>
            <person name="Minx P."/>
            <person name="Mollenhauer M.U."/>
            <person name="Montooth K."/>
            <person name="Mount S.M."/>
            <person name="Mu X."/>
            <person name="Myers E."/>
            <person name="Negre B."/>
            <person name="Newfeld S."/>
            <person name="Nielsen R."/>
            <person name="Noor M.A."/>
            <person name="O'Grady P."/>
            <person name="Pachter L."/>
            <person name="Papaceit M."/>
            <person name="Parisi M.J."/>
            <person name="Parisi M."/>
            <person name="Parts L."/>
            <person name="Pedersen J.S."/>
            <person name="Pesole G."/>
            <person name="Phillippy A.M."/>
            <person name="Ponting C.P."/>
            <person name="Pop M."/>
            <person name="Porcelli D."/>
            <person name="Powell J.R."/>
            <person name="Prohaska S."/>
            <person name="Pruitt K."/>
            <person name="Puig M."/>
            <person name="Quesneville H."/>
            <person name="Ram K.R."/>
            <person name="Rand D."/>
            <person name="Rasmussen M.D."/>
            <person name="Reed L.K."/>
            <person name="Reenan R."/>
            <person name="Reily A."/>
            <person name="Remington K.A."/>
            <person name="Rieger T.T."/>
            <person name="Ritchie M.G."/>
            <person name="Robin C."/>
            <person name="Rogers Y.H."/>
            <person name="Rohde C."/>
            <person name="Rozas J."/>
            <person name="Rubenfield M.J."/>
            <person name="Ruiz A."/>
            <person name="Russo S."/>
            <person name="Salzberg S.L."/>
            <person name="Sanchez-Gracia A."/>
            <person name="Saranga D.J."/>
            <person name="Sato H."/>
            <person name="Schaeffer S.W."/>
            <person name="Schatz M.C."/>
            <person name="Schlenke T."/>
            <person name="Schwartz R."/>
            <person name="Segarra C."/>
            <person name="Singh R.S."/>
            <person name="Sirot L."/>
            <person name="Sirota M."/>
            <person name="Sisneros N.B."/>
            <person name="Smith C.D."/>
            <person name="Smith T.F."/>
            <person name="Spieth J."/>
            <person name="Stage D.E."/>
            <person name="Stark A."/>
            <person name="Stephan W."/>
            <person name="Strausberg R.L."/>
            <person name="Strempel S."/>
            <person name="Sturgill D."/>
            <person name="Sutton G."/>
            <person name="Sutton G.G."/>
            <person name="Tao W."/>
            <person name="Teichmann S."/>
            <person name="Tobari Y.N."/>
            <person name="Tomimura Y."/>
            <person name="Tsolas J.M."/>
            <person name="Valente V.L."/>
            <person name="Venter E."/>
            <person name="Venter J.C."/>
            <person name="Vicario S."/>
            <person name="Vieira F.G."/>
            <person name="Vilella A.J."/>
            <person name="Villasante A."/>
            <person name="Walenz B."/>
            <person name="Wang J."/>
            <person name="Wasserman M."/>
            <person name="Watts T."/>
            <person name="Wilson D."/>
            <person name="Wilson R.K."/>
            <person name="Wing R.A."/>
            <person name="Wolfner M.F."/>
            <person name="Wong A."/>
            <person name="Wong G.K."/>
            <person name="Wu C.I."/>
            <person name="Wu G."/>
            <person name="Yamamoto D."/>
            <person name="Yang H.P."/>
            <person name="Yang S.P."/>
            <person name="Yorke J.A."/>
            <person name="Yoshida K."/>
            <person name="Zdobnov E."/>
            <person name="Zhang P."/>
            <person name="Zhang Y."/>
            <person name="Zimin A.V."/>
            <person name="Baldwin J."/>
            <person name="Abdouelleil A."/>
            <person name="Abdulkadir J."/>
            <person name="Abebe A."/>
            <person name="Abera B."/>
            <person name="Abreu J."/>
            <person name="Acer S.C."/>
            <person name="Aftuck L."/>
            <person name="Alexander A."/>
            <person name="An P."/>
            <person name="Anderson E."/>
            <person name="Anderson S."/>
            <person name="Arachi H."/>
            <person name="Azer M."/>
            <person name="Bachantsang P."/>
            <person name="Barry A."/>
            <person name="Bayul T."/>
            <person name="Berlin A."/>
            <person name="Bessette D."/>
            <person name="Bloom T."/>
            <person name="Blye J."/>
            <person name="Boguslavskiy L."/>
            <person name="Bonnet C."/>
            <person name="Boukhgalter B."/>
            <person name="Bourzgui I."/>
            <person name="Brown A."/>
            <person name="Cahill P."/>
            <person name="Channer S."/>
            <person name="Cheshatsang Y."/>
            <person name="Chuda L."/>
            <person name="Citroen M."/>
            <person name="Collymore A."/>
            <person name="Cooke P."/>
            <person name="Costello M."/>
            <person name="D'Aco K."/>
            <person name="Daza R."/>
            <person name="De Haan G."/>
            <person name="DeGray S."/>
            <person name="DeMaso C."/>
            <person name="Dhargay N."/>
            <person name="Dooley K."/>
            <person name="Dooley E."/>
            <person name="Doricent M."/>
            <person name="Dorje P."/>
            <person name="Dorjee K."/>
            <person name="Dupes A."/>
            <person name="Elong R."/>
            <person name="Falk J."/>
            <person name="Farina A."/>
            <person name="Faro S."/>
            <person name="Ferguson D."/>
            <person name="Fisher S."/>
            <person name="Foley C.D."/>
            <person name="Franke A."/>
            <person name="Friedrich D."/>
            <person name="Gadbois L."/>
            <person name="Gearin G."/>
            <person name="Gearin C.R."/>
            <person name="Giannoukos G."/>
            <person name="Goode T."/>
            <person name="Graham J."/>
            <person name="Grandbois E."/>
            <person name="Grewal S."/>
            <person name="Gyaltsen K."/>
            <person name="Hafez N."/>
            <person name="Hagos B."/>
            <person name="Hall J."/>
            <person name="Henson C."/>
            <person name="Hollinger A."/>
            <person name="Honan T."/>
            <person name="Huard M.D."/>
            <person name="Hughes L."/>
            <person name="Hurhula B."/>
            <person name="Husby M.E."/>
            <person name="Kamat A."/>
            <person name="Kanga B."/>
            <person name="Kashin S."/>
            <person name="Khazanovich D."/>
            <person name="Kisner P."/>
            <person name="Lance K."/>
            <person name="Lara M."/>
            <person name="Lee W."/>
            <person name="Lennon N."/>
            <person name="Letendre F."/>
            <person name="LeVine R."/>
            <person name="Lipovsky A."/>
            <person name="Liu X."/>
            <person name="Liu J."/>
            <person name="Liu S."/>
            <person name="Lokyitsang T."/>
            <person name="Lokyitsang Y."/>
            <person name="Lubonja R."/>
            <person name="Lui A."/>
            <person name="MacDonald P."/>
            <person name="Magnisalis V."/>
            <person name="Maru K."/>
            <person name="Matthews C."/>
            <person name="McCusker W."/>
            <person name="McDonough S."/>
            <person name="Mehta T."/>
            <person name="Meldrim J."/>
            <person name="Meneus L."/>
            <person name="Mihai O."/>
            <person name="Mihalev A."/>
            <person name="Mihova T."/>
            <person name="Mittelman R."/>
            <person name="Mlenga V."/>
            <person name="Montmayeur A."/>
            <person name="Mulrain L."/>
            <person name="Navidi A."/>
            <person name="Naylor J."/>
            <person name="Negash T."/>
            <person name="Nguyen T."/>
            <person name="Nguyen N."/>
            <person name="Nicol R."/>
            <person name="Norbu C."/>
            <person name="Norbu N."/>
            <person name="Novod N."/>
            <person name="O'Neill B."/>
            <person name="Osman S."/>
            <person name="Markiewicz E."/>
            <person name="Oyono O.L."/>
            <person name="Patti C."/>
            <person name="Phunkhang P."/>
            <person name="Pierre F."/>
            <person name="Priest M."/>
            <person name="Raghuraman S."/>
            <person name="Rege F."/>
            <person name="Reyes R."/>
            <person name="Rise C."/>
            <person name="Rogov P."/>
            <person name="Ross K."/>
            <person name="Ryan E."/>
            <person name="Settipalli S."/>
            <person name="Shea T."/>
            <person name="Sherpa N."/>
            <person name="Shi L."/>
            <person name="Shih D."/>
            <person name="Sparrow T."/>
            <person name="Spaulding J."/>
            <person name="Stalker J."/>
            <person name="Stange-Thomann N."/>
            <person name="Stavropoulos S."/>
            <person name="Stone C."/>
            <person name="Strader C."/>
            <person name="Tesfaye S."/>
            <person name="Thomson T."/>
            <person name="Thoulutsang Y."/>
            <person name="Thoulutsang D."/>
            <person name="Topham K."/>
            <person name="Topping I."/>
            <person name="Tsamla T."/>
            <person name="Vassiliev H."/>
            <person name="Vo A."/>
            <person name="Wangchuk T."/>
            <person name="Wangdi T."/>
            <person name="Weiand M."/>
            <person name="Wilkinson J."/>
            <person name="Wilson A."/>
            <person name="Yadav S."/>
            <person name="Young G."/>
            <person name="Yu Q."/>
            <person name="Zembek L."/>
            <person name="Zhong D."/>
            <person name="Zimmer A."/>
            <person name="Zwirko Z."/>
            <person name="Jaffe D.B."/>
            <person name="Alvarez P."/>
            <person name="Brockman W."/>
            <person name="Butler J."/>
            <person name="Chin C."/>
            <person name="Gnerre S."/>
            <person name="Grabherr M."/>
            <person name="Kleber M."/>
            <person name="Mauceli E."/>
            <person name="MacCallum I."/>
        </authorList>
    </citation>
    <scope>NUCLEOTIDE SEQUENCE [LARGE SCALE GENOMIC DNA]</scope>
    <source>
        <strain evidence="5">Tucson 15287-2541.00</strain>
    </source>
</reference>
<feature type="transmembrane region" description="Helical" evidence="2">
    <location>
        <begin position="133"/>
        <end position="155"/>
    </location>
</feature>
<evidence type="ECO:0000256" key="2">
    <source>
        <dbReference type="SAM" id="Phobius"/>
    </source>
</evidence>
<dbReference type="HOGENOM" id="CLU_542145_0_0_1"/>
<dbReference type="OMA" id="CTLTHRA"/>